<proteinExistence type="predicted"/>
<evidence type="ECO:0000313" key="2">
    <source>
        <dbReference type="Proteomes" id="UP000737018"/>
    </source>
</evidence>
<dbReference type="Proteomes" id="UP000737018">
    <property type="component" value="Unassembled WGS sequence"/>
</dbReference>
<reference evidence="1" key="1">
    <citation type="submission" date="2020-03" db="EMBL/GenBank/DDBJ databases">
        <title>Castanea mollissima Vanexum genome sequencing.</title>
        <authorList>
            <person name="Staton M."/>
        </authorList>
    </citation>
    <scope>NUCLEOTIDE SEQUENCE</scope>
    <source>
        <tissue evidence="1">Leaf</tissue>
    </source>
</reference>
<comment type="caution">
    <text evidence="1">The sequence shown here is derived from an EMBL/GenBank/DDBJ whole genome shotgun (WGS) entry which is preliminary data.</text>
</comment>
<gene>
    <name evidence="1" type="ORF">CMV_013233</name>
</gene>
<dbReference type="EMBL" id="JRKL02001750">
    <property type="protein sequence ID" value="KAF3962222.1"/>
    <property type="molecule type" value="Genomic_DNA"/>
</dbReference>
<protein>
    <submittedName>
        <fullName evidence="1">Uncharacterized protein</fullName>
    </submittedName>
</protein>
<evidence type="ECO:0000313" key="1">
    <source>
        <dbReference type="EMBL" id="KAF3962222.1"/>
    </source>
</evidence>
<dbReference type="AlphaFoldDB" id="A0A8J4RDU1"/>
<accession>A0A8J4RDU1</accession>
<keyword evidence="2" id="KW-1185">Reference proteome</keyword>
<name>A0A8J4RDU1_9ROSI</name>
<organism evidence="1 2">
    <name type="scientific">Castanea mollissima</name>
    <name type="common">Chinese chestnut</name>
    <dbReference type="NCBI Taxonomy" id="60419"/>
    <lineage>
        <taxon>Eukaryota</taxon>
        <taxon>Viridiplantae</taxon>
        <taxon>Streptophyta</taxon>
        <taxon>Embryophyta</taxon>
        <taxon>Tracheophyta</taxon>
        <taxon>Spermatophyta</taxon>
        <taxon>Magnoliopsida</taxon>
        <taxon>eudicotyledons</taxon>
        <taxon>Gunneridae</taxon>
        <taxon>Pentapetalae</taxon>
        <taxon>rosids</taxon>
        <taxon>fabids</taxon>
        <taxon>Fagales</taxon>
        <taxon>Fagaceae</taxon>
        <taxon>Castanea</taxon>
    </lineage>
</organism>
<feature type="non-terminal residue" evidence="1">
    <location>
        <position position="1"/>
    </location>
</feature>
<sequence>CASQPPSPYATVSDSLLVEFNSSLNHNQFMAALPIAAASQGFQFGAKRKGFGFLSRGEDGFQGKACWWLATVWGCVDFGLGLGCRQVEMVLGKLIKINIFMYSI</sequence>